<dbReference type="Gene3D" id="1.10.1200.10">
    <property type="entry name" value="ACP-like"/>
    <property type="match status" value="1"/>
</dbReference>
<dbReference type="Gene3D" id="3.40.50.720">
    <property type="entry name" value="NAD(P)-binding Rossmann-like Domain"/>
    <property type="match status" value="1"/>
</dbReference>
<dbReference type="AlphaFoldDB" id="A0A5N8XY94"/>
<dbReference type="GO" id="GO:0017000">
    <property type="term" value="P:antibiotic biosynthetic process"/>
    <property type="evidence" value="ECO:0007669"/>
    <property type="project" value="UniProtKB-ARBA"/>
</dbReference>
<evidence type="ECO:0000256" key="1">
    <source>
        <dbReference type="ARBA" id="ARBA00022450"/>
    </source>
</evidence>
<dbReference type="InterPro" id="IPR057326">
    <property type="entry name" value="KR_dom"/>
</dbReference>
<dbReference type="SMART" id="SM00823">
    <property type="entry name" value="PKS_PP"/>
    <property type="match status" value="1"/>
</dbReference>
<dbReference type="InterPro" id="IPR020806">
    <property type="entry name" value="PKS_PP-bd"/>
</dbReference>
<accession>A0A5N8XY94</accession>
<dbReference type="InterPro" id="IPR036736">
    <property type="entry name" value="ACP-like_sf"/>
</dbReference>
<dbReference type="Gene3D" id="3.30.70.3290">
    <property type="match status" value="1"/>
</dbReference>
<evidence type="ECO:0000313" key="7">
    <source>
        <dbReference type="EMBL" id="MPY64343.1"/>
    </source>
</evidence>
<keyword evidence="2" id="KW-0597">Phosphoprotein</keyword>
<dbReference type="InterPro" id="IPR013968">
    <property type="entry name" value="PKS_KR"/>
</dbReference>
<dbReference type="InterPro" id="IPR050091">
    <property type="entry name" value="PKS_NRPS_Biosynth_Enz"/>
</dbReference>
<name>A0A5N8XY94_9ACTN</name>
<dbReference type="GO" id="GO:0006633">
    <property type="term" value="P:fatty acid biosynthetic process"/>
    <property type="evidence" value="ECO:0007669"/>
    <property type="project" value="TreeGrafter"/>
</dbReference>
<sequence>MRDQAARLRAFVASDTAVDIVDVGYSLITTRPGFEERAVVIAADRQEFLDSLDALAHGEVPANTVRGTAEPGGQTAPSRPPADDAASDPPQSLASLAETYVRGGEVDWHTAFAGTNATQVRLPTYAFQHQRYWLDTPRHTTDGAGRTRQGVRSTVDSGRYRVAWRLVAEASSGPPSGRWLVVTPADRAEHPWVRAVTRALTGCGVRVLPVEVPYAAVDRKSMAERLTDVRDRAGALDDEPVAGLLSFLSLEEASHPDDTAVAWGMAANLALVQALGDVGISAPLWCVTCGAVSIGPSDPVTNPLQALIWGMGGVVAAECPERWGGLIDLPGDVRDQALPRLISALAGANAECEFAVRDSGLFVRRLVHAPLGETETAREWRSKGTVLITGSPGAIGGHVARWLAGNGAEHLLFTSPLGRQAPGAAELEGELTALGAEVTFVACDVADRAQLAKALAVVPDGHPLTAVVHTAEVLDDAPVDSLTLDQVGRVSRVKVGGARNLHHATRELDLSAFVLFSSITGVCGMPGQGNYAPGNAFLDALARHRKADGLPATSIAWGHWDGAGIADPDVSDVGGQPHRHATPAMAPEPALTALGQALEHDETHLVIAEADWAAVSQARPRYALLDDLPDVQRLFTAADGGPGGVPGQRPSELVQRLAGMSEPEQRRTLLRIVRKLAAAVQGHRSPDSINPERGFRDQGFDSLIAVEFRNRLNTETGLLSPMTIAFDYPSPVALADQLRRELLPQQQTTVTTVLSEIDKLESVLSAASLNVSERAATASRLQELLARWRDSAHEPSAAGVVSELASATDQELIEFIGNEFGID</sequence>
<reference evidence="7 8" key="1">
    <citation type="submission" date="2019-07" db="EMBL/GenBank/DDBJ databases">
        <title>New species of Amycolatopsis and Streptomyces.</title>
        <authorList>
            <person name="Duangmal K."/>
            <person name="Teo W.F.A."/>
            <person name="Lipun K."/>
        </authorList>
    </citation>
    <scope>NUCLEOTIDE SEQUENCE [LARGE SCALE GENOMIC DNA]</scope>
    <source>
        <strain evidence="7 8">NBRC 106415</strain>
    </source>
</reference>
<dbReference type="PANTHER" id="PTHR43775">
    <property type="entry name" value="FATTY ACID SYNTHASE"/>
    <property type="match status" value="1"/>
</dbReference>
<evidence type="ECO:0000256" key="5">
    <source>
        <dbReference type="SAM" id="MobiDB-lite"/>
    </source>
</evidence>
<comment type="caution">
    <text evidence="7">The sequence shown here is derived from an EMBL/GenBank/DDBJ whole genome shotgun (WGS) entry which is preliminary data.</text>
</comment>
<gene>
    <name evidence="7" type="ORF">FNH08_46485</name>
</gene>
<dbReference type="FunFam" id="1.10.1200.10:FF:000007">
    <property type="entry name" value="Probable polyketide synthase pks17"/>
    <property type="match status" value="1"/>
</dbReference>
<proteinExistence type="predicted"/>
<dbReference type="CDD" id="cd08952">
    <property type="entry name" value="KR_1_SDR_x"/>
    <property type="match status" value="1"/>
</dbReference>
<evidence type="ECO:0000313" key="8">
    <source>
        <dbReference type="Proteomes" id="UP000400924"/>
    </source>
</evidence>
<dbReference type="GO" id="GO:0031177">
    <property type="term" value="F:phosphopantetheine binding"/>
    <property type="evidence" value="ECO:0007669"/>
    <property type="project" value="InterPro"/>
</dbReference>
<dbReference type="InterPro" id="IPR009081">
    <property type="entry name" value="PP-bd_ACP"/>
</dbReference>
<organism evidence="7 8">
    <name type="scientific">Streptomyces spongiae</name>
    <dbReference type="NCBI Taxonomy" id="565072"/>
    <lineage>
        <taxon>Bacteria</taxon>
        <taxon>Bacillati</taxon>
        <taxon>Actinomycetota</taxon>
        <taxon>Actinomycetes</taxon>
        <taxon>Kitasatosporales</taxon>
        <taxon>Streptomycetaceae</taxon>
        <taxon>Streptomyces</taxon>
    </lineage>
</organism>
<keyword evidence="3" id="KW-0808">Transferase</keyword>
<dbReference type="Pfam" id="PF00550">
    <property type="entry name" value="PP-binding"/>
    <property type="match status" value="1"/>
</dbReference>
<feature type="domain" description="Carrier" evidence="6">
    <location>
        <begin position="667"/>
        <end position="742"/>
    </location>
</feature>
<evidence type="ECO:0000256" key="2">
    <source>
        <dbReference type="ARBA" id="ARBA00022553"/>
    </source>
</evidence>
<keyword evidence="4" id="KW-0511">Multifunctional enzyme</keyword>
<keyword evidence="1" id="KW-0596">Phosphopantetheine</keyword>
<dbReference type="GO" id="GO:0004312">
    <property type="term" value="F:fatty acid synthase activity"/>
    <property type="evidence" value="ECO:0007669"/>
    <property type="project" value="TreeGrafter"/>
</dbReference>
<feature type="region of interest" description="Disordered" evidence="5">
    <location>
        <begin position="63"/>
        <end position="90"/>
    </location>
</feature>
<dbReference type="PANTHER" id="PTHR43775:SF51">
    <property type="entry name" value="INACTIVE PHENOLPHTHIOCEROL SYNTHESIS POLYKETIDE SYNTHASE TYPE I PKS1-RELATED"/>
    <property type="match status" value="1"/>
</dbReference>
<dbReference type="PROSITE" id="PS50075">
    <property type="entry name" value="CARRIER"/>
    <property type="match status" value="1"/>
</dbReference>
<dbReference type="Proteomes" id="UP000400924">
    <property type="component" value="Unassembled WGS sequence"/>
</dbReference>
<dbReference type="Pfam" id="PF08659">
    <property type="entry name" value="KR"/>
    <property type="match status" value="1"/>
</dbReference>
<evidence type="ECO:0000256" key="3">
    <source>
        <dbReference type="ARBA" id="ARBA00022679"/>
    </source>
</evidence>
<evidence type="ECO:0000256" key="4">
    <source>
        <dbReference type="ARBA" id="ARBA00023268"/>
    </source>
</evidence>
<keyword evidence="8" id="KW-1185">Reference proteome</keyword>
<dbReference type="OrthoDB" id="9778690at2"/>
<dbReference type="SUPFAM" id="SSF51735">
    <property type="entry name" value="NAD(P)-binding Rossmann-fold domains"/>
    <property type="match status" value="2"/>
</dbReference>
<dbReference type="SMART" id="SM00822">
    <property type="entry name" value="PKS_KR"/>
    <property type="match status" value="1"/>
</dbReference>
<protein>
    <submittedName>
        <fullName evidence="7">SDR family NAD(P)-dependent oxidoreductase</fullName>
    </submittedName>
</protein>
<dbReference type="EMBL" id="VJZC01000773">
    <property type="protein sequence ID" value="MPY64343.1"/>
    <property type="molecule type" value="Genomic_DNA"/>
</dbReference>
<dbReference type="InterPro" id="IPR036291">
    <property type="entry name" value="NAD(P)-bd_dom_sf"/>
</dbReference>
<evidence type="ECO:0000259" key="6">
    <source>
        <dbReference type="PROSITE" id="PS50075"/>
    </source>
</evidence>
<dbReference type="SUPFAM" id="SSF47336">
    <property type="entry name" value="ACP-like"/>
    <property type="match status" value="1"/>
</dbReference>